<dbReference type="SUPFAM" id="SSF81383">
    <property type="entry name" value="F-box domain"/>
    <property type="match status" value="1"/>
</dbReference>
<dbReference type="OMA" id="EIERHYP"/>
<feature type="domain" description="F-box" evidence="2">
    <location>
        <begin position="12"/>
        <end position="58"/>
    </location>
</feature>
<evidence type="ECO:0000313" key="3">
    <source>
        <dbReference type="EMBL" id="SCW04080.1"/>
    </source>
</evidence>
<evidence type="ECO:0000259" key="2">
    <source>
        <dbReference type="PROSITE" id="PS50181"/>
    </source>
</evidence>
<organism evidence="3 4">
    <name type="scientific">Lachancea fermentati</name>
    <name type="common">Zygosaccharomyces fermentati</name>
    <dbReference type="NCBI Taxonomy" id="4955"/>
    <lineage>
        <taxon>Eukaryota</taxon>
        <taxon>Fungi</taxon>
        <taxon>Dikarya</taxon>
        <taxon>Ascomycota</taxon>
        <taxon>Saccharomycotina</taxon>
        <taxon>Saccharomycetes</taxon>
        <taxon>Saccharomycetales</taxon>
        <taxon>Saccharomycetaceae</taxon>
        <taxon>Lachancea</taxon>
    </lineage>
</organism>
<evidence type="ECO:0000256" key="1">
    <source>
        <dbReference type="SAM" id="MobiDB-lite"/>
    </source>
</evidence>
<gene>
    <name evidence="3" type="ORF">LAFE_0H05468G</name>
</gene>
<protein>
    <submittedName>
        <fullName evidence="3">LAFE_0H05468g1_1</fullName>
    </submittedName>
</protein>
<name>A0A1G4MJM4_LACFM</name>
<proteinExistence type="predicted"/>
<dbReference type="SMART" id="SM00256">
    <property type="entry name" value="FBOX"/>
    <property type="match status" value="1"/>
</dbReference>
<dbReference type="Gene3D" id="1.20.1280.50">
    <property type="match status" value="1"/>
</dbReference>
<feature type="compositionally biased region" description="Low complexity" evidence="1">
    <location>
        <begin position="251"/>
        <end position="268"/>
    </location>
</feature>
<dbReference type="PROSITE" id="PS50181">
    <property type="entry name" value="FBOX"/>
    <property type="match status" value="1"/>
</dbReference>
<dbReference type="InterPro" id="IPR001810">
    <property type="entry name" value="F-box_dom"/>
</dbReference>
<dbReference type="OrthoDB" id="3219396at2759"/>
<feature type="region of interest" description="Disordered" evidence="1">
    <location>
        <begin position="404"/>
        <end position="424"/>
    </location>
</feature>
<accession>A0A1G4MJM4</accession>
<dbReference type="EMBL" id="LT598491">
    <property type="protein sequence ID" value="SCW04080.1"/>
    <property type="molecule type" value="Genomic_DNA"/>
</dbReference>
<keyword evidence="4" id="KW-1185">Reference proteome</keyword>
<dbReference type="AlphaFoldDB" id="A0A1G4MJM4"/>
<dbReference type="Pfam" id="PF00646">
    <property type="entry name" value="F-box"/>
    <property type="match status" value="1"/>
</dbReference>
<feature type="region of interest" description="Disordered" evidence="1">
    <location>
        <begin position="244"/>
        <end position="271"/>
    </location>
</feature>
<feature type="compositionally biased region" description="Basic and acidic residues" evidence="1">
    <location>
        <begin position="404"/>
        <end position="420"/>
    </location>
</feature>
<reference evidence="3 4" key="1">
    <citation type="submission" date="2016-03" db="EMBL/GenBank/DDBJ databases">
        <authorList>
            <person name="Devillers H."/>
        </authorList>
    </citation>
    <scope>NUCLEOTIDE SEQUENCE [LARGE SCALE GENOMIC DNA]</scope>
    <source>
        <strain evidence="3">CBS 6772</strain>
    </source>
</reference>
<dbReference type="InterPro" id="IPR036047">
    <property type="entry name" value="F-box-like_dom_sf"/>
</dbReference>
<sequence length="445" mass="50676">MSVGEVKQPGAIKSLDELPLNVIFRILFFLDFDALNKVSKTCRALKILCNESITYNRALKEQTSANWWTKRLLFDVFHVMDTERNLLKYVSTERISIIGSLRAVQESFDLGSDQLLIECSQRISTKPIQEFNEFSEGDNIDDDILPASGTEYSGNDYNGLREDINRPLDRDGLAYLKILQGFHRIAVNSHKLFHRSSESVLAEQCADQNSENVETPTKPAKTVNVALTPIESFQSLVTSEEKSPECLQFTSDSPESSNRSRSASSVFSDPPKLSERAWSFGYELDHISDEHSESDSSSSTEFIRQLQNSSKVSDKKFLFERLMAKKREEEALITRSNKSNTYESLRPISNPKQIEGTRSVSQGYLMELERCDSPINKSHLSTAKTIEPPSKEFLVRYQDHVANKVDEKSEKTDRKREAKKASRAPYRRKLKALVIEGNRVCYEKI</sequence>
<evidence type="ECO:0000313" key="4">
    <source>
        <dbReference type="Proteomes" id="UP000190831"/>
    </source>
</evidence>
<dbReference type="Proteomes" id="UP000190831">
    <property type="component" value="Chromosome H"/>
</dbReference>